<comment type="caution">
    <text evidence="1">The sequence shown here is derived from an EMBL/GenBank/DDBJ whole genome shotgun (WGS) entry which is preliminary data.</text>
</comment>
<dbReference type="HOGENOM" id="CLU_2378398_0_0_1"/>
<dbReference type="Pfam" id="PF14223">
    <property type="entry name" value="Retrotran_gag_2"/>
    <property type="match status" value="1"/>
</dbReference>
<feature type="non-terminal residue" evidence="1">
    <location>
        <position position="112"/>
    </location>
</feature>
<dbReference type="AlphaFoldDB" id="K2R7W4"/>
<evidence type="ECO:0000313" key="2">
    <source>
        <dbReference type="Proteomes" id="UP000007129"/>
    </source>
</evidence>
<dbReference type="EMBL" id="AHHD01000841">
    <property type="protein sequence ID" value="EKG08992.1"/>
    <property type="molecule type" value="Genomic_DNA"/>
</dbReference>
<organism evidence="1 2">
    <name type="scientific">Macrophomina phaseolina (strain MS6)</name>
    <name type="common">Charcoal rot fungus</name>
    <dbReference type="NCBI Taxonomy" id="1126212"/>
    <lineage>
        <taxon>Eukaryota</taxon>
        <taxon>Fungi</taxon>
        <taxon>Dikarya</taxon>
        <taxon>Ascomycota</taxon>
        <taxon>Pezizomycotina</taxon>
        <taxon>Dothideomycetes</taxon>
        <taxon>Dothideomycetes incertae sedis</taxon>
        <taxon>Botryosphaeriales</taxon>
        <taxon>Botryosphaeriaceae</taxon>
        <taxon>Macrophomina</taxon>
    </lineage>
</organism>
<accession>K2R7W4</accession>
<sequence length="112" mass="13145">MAESSTGKELGSIPRLISSKNFIQWKTLMEAYFRREDLWRIVSGQLAKPPEQETLDPDKEDAMKEDEFMKYERKLKRYNDWTTKDAKAVYAIKMTVHTDYLRALATCTTSKE</sequence>
<evidence type="ECO:0000313" key="1">
    <source>
        <dbReference type="EMBL" id="EKG08992.1"/>
    </source>
</evidence>
<dbReference type="Proteomes" id="UP000007129">
    <property type="component" value="Unassembled WGS sequence"/>
</dbReference>
<gene>
    <name evidence="1" type="ORF">MPH_14043</name>
</gene>
<reference evidence="1 2" key="1">
    <citation type="journal article" date="2012" name="BMC Genomics">
        <title>Tools to kill: Genome of one of the most destructive plant pathogenic fungi Macrophomina phaseolina.</title>
        <authorList>
            <person name="Islam M.S."/>
            <person name="Haque M.S."/>
            <person name="Islam M.M."/>
            <person name="Emdad E.M."/>
            <person name="Halim A."/>
            <person name="Hossen Q.M.M."/>
            <person name="Hossain M.Z."/>
            <person name="Ahmed B."/>
            <person name="Rahim S."/>
            <person name="Rahman M.S."/>
            <person name="Alam M.M."/>
            <person name="Hou S."/>
            <person name="Wan X."/>
            <person name="Saito J.A."/>
            <person name="Alam M."/>
        </authorList>
    </citation>
    <scope>NUCLEOTIDE SEQUENCE [LARGE SCALE GENOMIC DNA]</scope>
    <source>
        <strain evidence="1 2">MS6</strain>
    </source>
</reference>
<dbReference type="InParanoid" id="K2R7W4"/>
<proteinExistence type="predicted"/>
<name>K2R7W4_MACPH</name>
<dbReference type="VEuPathDB" id="FungiDB:MPH_14043"/>
<evidence type="ECO:0008006" key="3">
    <source>
        <dbReference type="Google" id="ProtNLM"/>
    </source>
</evidence>
<protein>
    <recommendedName>
        <fullName evidence="3">DUF4219 domain-containing protein</fullName>
    </recommendedName>
</protein>